<gene>
    <name evidence="2" type="ORF">LNINA_LOCUS14402</name>
</gene>
<dbReference type="EMBL" id="CAVLEF010000280">
    <property type="protein sequence ID" value="CAK1555595.1"/>
    <property type="molecule type" value="Genomic_DNA"/>
</dbReference>
<feature type="region of interest" description="Disordered" evidence="1">
    <location>
        <begin position="1"/>
        <end position="44"/>
    </location>
</feature>
<name>A0AAV1K4Q9_9NEOP</name>
<reference evidence="2 3" key="1">
    <citation type="submission" date="2023-11" db="EMBL/GenBank/DDBJ databases">
        <authorList>
            <person name="Okamura Y."/>
        </authorList>
    </citation>
    <scope>NUCLEOTIDE SEQUENCE [LARGE SCALE GENOMIC DNA]</scope>
</reference>
<keyword evidence="3" id="KW-1185">Reference proteome</keyword>
<evidence type="ECO:0000256" key="1">
    <source>
        <dbReference type="SAM" id="MobiDB-lite"/>
    </source>
</evidence>
<accession>A0AAV1K4Q9</accession>
<sequence>MVKTRRSNGENGEIDDGNYSPNEAASVSDEKASNWSQRELRSSHIKVKRKIQRWPAKYNRRLRTIRMPRISMFPESDTEPEKYSRR</sequence>
<dbReference type="Proteomes" id="UP001497472">
    <property type="component" value="Unassembled WGS sequence"/>
</dbReference>
<protein>
    <submittedName>
        <fullName evidence="2">Uncharacterized protein</fullName>
    </submittedName>
</protein>
<evidence type="ECO:0000313" key="2">
    <source>
        <dbReference type="EMBL" id="CAK1555595.1"/>
    </source>
</evidence>
<organism evidence="2 3">
    <name type="scientific">Leptosia nina</name>
    <dbReference type="NCBI Taxonomy" id="320188"/>
    <lineage>
        <taxon>Eukaryota</taxon>
        <taxon>Metazoa</taxon>
        <taxon>Ecdysozoa</taxon>
        <taxon>Arthropoda</taxon>
        <taxon>Hexapoda</taxon>
        <taxon>Insecta</taxon>
        <taxon>Pterygota</taxon>
        <taxon>Neoptera</taxon>
        <taxon>Endopterygota</taxon>
        <taxon>Lepidoptera</taxon>
        <taxon>Glossata</taxon>
        <taxon>Ditrysia</taxon>
        <taxon>Papilionoidea</taxon>
        <taxon>Pieridae</taxon>
        <taxon>Pierinae</taxon>
        <taxon>Leptosia</taxon>
    </lineage>
</organism>
<proteinExistence type="predicted"/>
<dbReference type="AlphaFoldDB" id="A0AAV1K4Q9"/>
<comment type="caution">
    <text evidence="2">The sequence shown here is derived from an EMBL/GenBank/DDBJ whole genome shotgun (WGS) entry which is preliminary data.</text>
</comment>
<feature type="compositionally biased region" description="Basic and acidic residues" evidence="1">
    <location>
        <begin position="28"/>
        <end position="42"/>
    </location>
</feature>
<evidence type="ECO:0000313" key="3">
    <source>
        <dbReference type="Proteomes" id="UP001497472"/>
    </source>
</evidence>